<dbReference type="EnsemblMetazoa" id="CapteT198297">
    <property type="protein sequence ID" value="CapteP198297"/>
    <property type="gene ID" value="CapteG198297"/>
</dbReference>
<gene>
    <name evidence="1" type="ORF">CAPTEDRAFT_198297</name>
</gene>
<dbReference type="Proteomes" id="UP000014760">
    <property type="component" value="Unassembled WGS sequence"/>
</dbReference>
<dbReference type="Gene3D" id="3.40.50.1000">
    <property type="entry name" value="HAD superfamily/HAD-like"/>
    <property type="match status" value="1"/>
</dbReference>
<dbReference type="EMBL" id="AMQN01001509">
    <property type="status" value="NOT_ANNOTATED_CDS"/>
    <property type="molecule type" value="Genomic_DNA"/>
</dbReference>
<protein>
    <submittedName>
        <fullName evidence="1 2">Uncharacterized protein</fullName>
    </submittedName>
</protein>
<proteinExistence type="predicted"/>
<dbReference type="PRINTS" id="PR00413">
    <property type="entry name" value="HADHALOGNASE"/>
</dbReference>
<dbReference type="InterPro" id="IPR036412">
    <property type="entry name" value="HAD-like_sf"/>
</dbReference>
<dbReference type="HOGENOM" id="CLU_045011_19_1_1"/>
<dbReference type="SFLD" id="SFLDS00003">
    <property type="entry name" value="Haloacid_Dehalogenase"/>
    <property type="match status" value="1"/>
</dbReference>
<dbReference type="Pfam" id="PF00702">
    <property type="entry name" value="Hydrolase"/>
    <property type="match status" value="1"/>
</dbReference>
<dbReference type="SUPFAM" id="SSF56784">
    <property type="entry name" value="HAD-like"/>
    <property type="match status" value="1"/>
</dbReference>
<dbReference type="OrthoDB" id="269227at2759"/>
<dbReference type="STRING" id="283909.R7UH37"/>
<dbReference type="PANTHER" id="PTHR43434:SF22">
    <property type="entry name" value="PHOSPHOGLYCOLATE PHOSPHATASE"/>
    <property type="match status" value="1"/>
</dbReference>
<reference evidence="1 3" key="2">
    <citation type="journal article" date="2013" name="Nature">
        <title>Insights into bilaterian evolution from three spiralian genomes.</title>
        <authorList>
            <person name="Simakov O."/>
            <person name="Marletaz F."/>
            <person name="Cho S.J."/>
            <person name="Edsinger-Gonzales E."/>
            <person name="Havlak P."/>
            <person name="Hellsten U."/>
            <person name="Kuo D.H."/>
            <person name="Larsson T."/>
            <person name="Lv J."/>
            <person name="Arendt D."/>
            <person name="Savage R."/>
            <person name="Osoegawa K."/>
            <person name="de Jong P."/>
            <person name="Grimwood J."/>
            <person name="Chapman J.A."/>
            <person name="Shapiro H."/>
            <person name="Aerts A."/>
            <person name="Otillar R.P."/>
            <person name="Terry A.Y."/>
            <person name="Boore J.L."/>
            <person name="Grigoriev I.V."/>
            <person name="Lindberg D.R."/>
            <person name="Seaver E.C."/>
            <person name="Weisblat D.A."/>
            <person name="Putnam N.H."/>
            <person name="Rokhsar D.S."/>
        </authorList>
    </citation>
    <scope>NUCLEOTIDE SEQUENCE</scope>
    <source>
        <strain evidence="1 3">I ESC-2004</strain>
    </source>
</reference>
<dbReference type="OMA" id="MHAFYET"/>
<dbReference type="PANTHER" id="PTHR43434">
    <property type="entry name" value="PHOSPHOGLYCOLATE PHOSPHATASE"/>
    <property type="match status" value="1"/>
</dbReference>
<dbReference type="EMBL" id="KB303456">
    <property type="protein sequence ID" value="ELU03113.1"/>
    <property type="molecule type" value="Genomic_DNA"/>
</dbReference>
<evidence type="ECO:0000313" key="3">
    <source>
        <dbReference type="Proteomes" id="UP000014760"/>
    </source>
</evidence>
<dbReference type="SFLD" id="SFLDG01129">
    <property type="entry name" value="C1.5:_HAD__Beta-PGM__Phosphata"/>
    <property type="match status" value="1"/>
</dbReference>
<dbReference type="InterPro" id="IPR006439">
    <property type="entry name" value="HAD-SF_hydro_IA"/>
</dbReference>
<dbReference type="InterPro" id="IPR023214">
    <property type="entry name" value="HAD_sf"/>
</dbReference>
<evidence type="ECO:0000313" key="1">
    <source>
        <dbReference type="EMBL" id="ELU03113.1"/>
    </source>
</evidence>
<keyword evidence="3" id="KW-1185">Reference proteome</keyword>
<organism evidence="1">
    <name type="scientific">Capitella teleta</name>
    <name type="common">Polychaete worm</name>
    <dbReference type="NCBI Taxonomy" id="283909"/>
    <lineage>
        <taxon>Eukaryota</taxon>
        <taxon>Metazoa</taxon>
        <taxon>Spiralia</taxon>
        <taxon>Lophotrochozoa</taxon>
        <taxon>Annelida</taxon>
        <taxon>Polychaeta</taxon>
        <taxon>Sedentaria</taxon>
        <taxon>Scolecida</taxon>
        <taxon>Capitellidae</taxon>
        <taxon>Capitella</taxon>
    </lineage>
</organism>
<dbReference type="InterPro" id="IPR050155">
    <property type="entry name" value="HAD-like_hydrolase_sf"/>
</dbReference>
<dbReference type="GO" id="GO:0006281">
    <property type="term" value="P:DNA repair"/>
    <property type="evidence" value="ECO:0007669"/>
    <property type="project" value="TreeGrafter"/>
</dbReference>
<dbReference type="GO" id="GO:0008967">
    <property type="term" value="F:phosphoglycolate phosphatase activity"/>
    <property type="evidence" value="ECO:0007669"/>
    <property type="project" value="TreeGrafter"/>
</dbReference>
<reference evidence="2" key="3">
    <citation type="submission" date="2015-06" db="UniProtKB">
        <authorList>
            <consortium name="EnsemblMetazoa"/>
        </authorList>
    </citation>
    <scope>IDENTIFICATION</scope>
</reference>
<evidence type="ECO:0000313" key="2">
    <source>
        <dbReference type="EnsemblMetazoa" id="CapteP198297"/>
    </source>
</evidence>
<sequence length="287" mass="31419">MVSHHSKKPIEPIPVCYHFPKNASPDEGGQPPLVSPSSWIKDRKIKAVILDKDGTLFEFGSGWTHSAIDRANSIQAEFKIQGLAASILNLWGYSTNTDKWTDGLLCGTPEEIEDGLVDLLTHHGIDGTTSRQAAREPWNGETAIKVEDIRVIDDPEKTLMSLKAAGYRLAICTNDSRSFTEVMLRGLQLEKYFDYVLCGDDMDVKRKPDPHNIYKICSSLGVDPEYCAYVGDAWRDVAMGTRAGVGLNVGVLSGVGNAADLGAADVICKSHAWLLPLLLPGYISRCE</sequence>
<reference evidence="3" key="1">
    <citation type="submission" date="2012-12" db="EMBL/GenBank/DDBJ databases">
        <authorList>
            <person name="Hellsten U."/>
            <person name="Grimwood J."/>
            <person name="Chapman J.A."/>
            <person name="Shapiro H."/>
            <person name="Aerts A."/>
            <person name="Otillar R.P."/>
            <person name="Terry A.Y."/>
            <person name="Boore J.L."/>
            <person name="Simakov O."/>
            <person name="Marletaz F."/>
            <person name="Cho S.-J."/>
            <person name="Edsinger-Gonzales E."/>
            <person name="Havlak P."/>
            <person name="Kuo D.-H."/>
            <person name="Larsson T."/>
            <person name="Lv J."/>
            <person name="Arendt D."/>
            <person name="Savage R."/>
            <person name="Osoegawa K."/>
            <person name="de Jong P."/>
            <person name="Lindberg D.R."/>
            <person name="Seaver E.C."/>
            <person name="Weisblat D.A."/>
            <person name="Putnam N.H."/>
            <person name="Grigoriev I.V."/>
            <person name="Rokhsar D.S."/>
        </authorList>
    </citation>
    <scope>NUCLEOTIDE SEQUENCE</scope>
    <source>
        <strain evidence="3">I ESC-2004</strain>
    </source>
</reference>
<dbReference type="AlphaFoldDB" id="R7UH37"/>
<name>R7UH37_CAPTE</name>
<accession>R7UH37</accession>
<dbReference type="NCBIfam" id="TIGR01549">
    <property type="entry name" value="HAD-SF-IA-v1"/>
    <property type="match status" value="1"/>
</dbReference>